<evidence type="ECO:0000313" key="2">
    <source>
        <dbReference type="EMBL" id="RSM04985.1"/>
    </source>
</evidence>
<dbReference type="Proteomes" id="UP000288429">
    <property type="component" value="Unassembled WGS sequence"/>
</dbReference>
<dbReference type="InterPro" id="IPR011032">
    <property type="entry name" value="GroES-like_sf"/>
</dbReference>
<dbReference type="Gene3D" id="3.40.50.720">
    <property type="entry name" value="NAD(P)-binding Rossmann-like Domain"/>
    <property type="match status" value="1"/>
</dbReference>
<evidence type="ECO:0000259" key="1">
    <source>
        <dbReference type="SMART" id="SM00829"/>
    </source>
</evidence>
<dbReference type="InterPro" id="IPR036291">
    <property type="entry name" value="NAD(P)-bd_dom_sf"/>
</dbReference>
<name>A0A428TSJ4_9HYPO</name>
<dbReference type="GO" id="GO:0005739">
    <property type="term" value="C:mitochondrion"/>
    <property type="evidence" value="ECO:0007669"/>
    <property type="project" value="TreeGrafter"/>
</dbReference>
<dbReference type="CDD" id="cd08267">
    <property type="entry name" value="MDR1"/>
    <property type="match status" value="1"/>
</dbReference>
<organism evidence="2 3">
    <name type="scientific">Fusarium ambrosium</name>
    <dbReference type="NCBI Taxonomy" id="131363"/>
    <lineage>
        <taxon>Eukaryota</taxon>
        <taxon>Fungi</taxon>
        <taxon>Dikarya</taxon>
        <taxon>Ascomycota</taxon>
        <taxon>Pezizomycotina</taxon>
        <taxon>Sordariomycetes</taxon>
        <taxon>Hypocreomycetidae</taxon>
        <taxon>Hypocreales</taxon>
        <taxon>Nectriaceae</taxon>
        <taxon>Fusarium</taxon>
        <taxon>Fusarium solani species complex</taxon>
    </lineage>
</organism>
<dbReference type="PANTHER" id="PTHR11695">
    <property type="entry name" value="ALCOHOL DEHYDROGENASE RELATED"/>
    <property type="match status" value="1"/>
</dbReference>
<dbReference type="SUPFAM" id="SSF50129">
    <property type="entry name" value="GroES-like"/>
    <property type="match status" value="1"/>
</dbReference>
<dbReference type="InterPro" id="IPR020843">
    <property type="entry name" value="ER"/>
</dbReference>
<dbReference type="Pfam" id="PF08240">
    <property type="entry name" value="ADH_N"/>
    <property type="match status" value="1"/>
</dbReference>
<dbReference type="SMART" id="SM00829">
    <property type="entry name" value="PKS_ER"/>
    <property type="match status" value="1"/>
</dbReference>
<comment type="caution">
    <text evidence="2">The sequence shown here is derived from an EMBL/GenBank/DDBJ whole genome shotgun (WGS) entry which is preliminary data.</text>
</comment>
<dbReference type="PANTHER" id="PTHR11695:SF294">
    <property type="entry name" value="RETICULON-4-INTERACTING PROTEIN 1, MITOCHONDRIAL"/>
    <property type="match status" value="1"/>
</dbReference>
<accession>A0A428TSJ4</accession>
<sequence length="339" mass="36137">MVTPTTMRAWMHTSTDLPLEKGMTLVTDAPYPSNPLKANEILVKVKSVGVNPADPTFAELGWPTRVLVKPNPIPGMDFSGEVVSTGSNVTSMIPGDRVFGRVDTQKGLPGSMAEYTKAEVEGCVPIPAGIDWDQAAGIGTAAVTAYESLVLNSNPGDSVFINGGTGGVGTFAIQFAKAHGCKVTVSCSTAKVHLCKELGADEVIDYRAEDVVSVLKGKGKIFDLVVDYAHREETNLYKASDHFLTDKGMFVMVPGGVSGTIVKTLGKNMLCPSVLGGGRAKFKAYFAKSNRAAFEQISNWMEAGKVRTVIDSVFEFGDMPRAIEQIKSGRTTGKIIVHV</sequence>
<dbReference type="InterPro" id="IPR013154">
    <property type="entry name" value="ADH-like_N"/>
</dbReference>
<dbReference type="EMBL" id="NIZV01000143">
    <property type="protein sequence ID" value="RSM04985.1"/>
    <property type="molecule type" value="Genomic_DNA"/>
</dbReference>
<dbReference type="SUPFAM" id="SSF51735">
    <property type="entry name" value="NAD(P)-binding Rossmann-fold domains"/>
    <property type="match status" value="1"/>
</dbReference>
<keyword evidence="3" id="KW-1185">Reference proteome</keyword>
<dbReference type="InterPro" id="IPR050700">
    <property type="entry name" value="YIM1/Zinc_Alcohol_DH_Fams"/>
</dbReference>
<feature type="domain" description="Enoyl reductase (ER)" evidence="1">
    <location>
        <begin position="22"/>
        <end position="337"/>
    </location>
</feature>
<dbReference type="Gene3D" id="3.90.180.10">
    <property type="entry name" value="Medium-chain alcohol dehydrogenases, catalytic domain"/>
    <property type="match status" value="1"/>
</dbReference>
<evidence type="ECO:0000313" key="3">
    <source>
        <dbReference type="Proteomes" id="UP000288429"/>
    </source>
</evidence>
<proteinExistence type="predicted"/>
<reference evidence="2 3" key="1">
    <citation type="submission" date="2017-06" db="EMBL/GenBank/DDBJ databases">
        <title>Cmopartive genomic analysis of Ambrosia Fusariam Clade fungi.</title>
        <authorList>
            <person name="Stajich J.E."/>
            <person name="Carrillo J."/>
            <person name="Kijimoto T."/>
            <person name="Eskalen A."/>
            <person name="O'Donnell K."/>
            <person name="Kasson M."/>
        </authorList>
    </citation>
    <scope>NUCLEOTIDE SEQUENCE [LARGE SCALE GENOMIC DNA]</scope>
    <source>
        <strain evidence="2 3">NRRL 20438</strain>
    </source>
</reference>
<protein>
    <recommendedName>
        <fullName evidence="1">Enoyl reductase (ER) domain-containing protein</fullName>
    </recommendedName>
</protein>
<dbReference type="GO" id="GO:0016491">
    <property type="term" value="F:oxidoreductase activity"/>
    <property type="evidence" value="ECO:0007669"/>
    <property type="project" value="InterPro"/>
</dbReference>
<dbReference type="AlphaFoldDB" id="A0A428TSJ4"/>
<dbReference type="Pfam" id="PF13602">
    <property type="entry name" value="ADH_zinc_N_2"/>
    <property type="match status" value="1"/>
</dbReference>
<gene>
    <name evidence="2" type="ORF">CDV31_009786</name>
</gene>